<accession>A0A0E9UYG6</accession>
<reference evidence="1" key="1">
    <citation type="submission" date="2014-11" db="EMBL/GenBank/DDBJ databases">
        <authorList>
            <person name="Amaro Gonzalez C."/>
        </authorList>
    </citation>
    <scope>NUCLEOTIDE SEQUENCE</scope>
</reference>
<protein>
    <submittedName>
        <fullName evidence="1">Uncharacterized protein</fullName>
    </submittedName>
</protein>
<dbReference type="EMBL" id="GBXM01037663">
    <property type="protein sequence ID" value="JAH70914.1"/>
    <property type="molecule type" value="Transcribed_RNA"/>
</dbReference>
<proteinExistence type="predicted"/>
<name>A0A0E9UYG6_ANGAN</name>
<dbReference type="AlphaFoldDB" id="A0A0E9UYG6"/>
<reference evidence="1" key="2">
    <citation type="journal article" date="2015" name="Fish Shellfish Immunol.">
        <title>Early steps in the European eel (Anguilla anguilla)-Vibrio vulnificus interaction in the gills: Role of the RtxA13 toxin.</title>
        <authorList>
            <person name="Callol A."/>
            <person name="Pajuelo D."/>
            <person name="Ebbesson L."/>
            <person name="Teles M."/>
            <person name="MacKenzie S."/>
            <person name="Amaro C."/>
        </authorList>
    </citation>
    <scope>NUCLEOTIDE SEQUENCE</scope>
</reference>
<organism evidence="1">
    <name type="scientific">Anguilla anguilla</name>
    <name type="common">European freshwater eel</name>
    <name type="synonym">Muraena anguilla</name>
    <dbReference type="NCBI Taxonomy" id="7936"/>
    <lineage>
        <taxon>Eukaryota</taxon>
        <taxon>Metazoa</taxon>
        <taxon>Chordata</taxon>
        <taxon>Craniata</taxon>
        <taxon>Vertebrata</taxon>
        <taxon>Euteleostomi</taxon>
        <taxon>Actinopterygii</taxon>
        <taxon>Neopterygii</taxon>
        <taxon>Teleostei</taxon>
        <taxon>Anguilliformes</taxon>
        <taxon>Anguillidae</taxon>
        <taxon>Anguilla</taxon>
    </lineage>
</organism>
<sequence length="20" mass="2289">MRYGSQVYCVDGHALLSELF</sequence>
<evidence type="ECO:0000313" key="1">
    <source>
        <dbReference type="EMBL" id="JAH70914.1"/>
    </source>
</evidence>